<evidence type="ECO:0000313" key="3">
    <source>
        <dbReference type="Proteomes" id="UP000184932"/>
    </source>
</evidence>
<dbReference type="SUPFAM" id="SSF52540">
    <property type="entry name" value="P-loop containing nucleoside triphosphate hydrolases"/>
    <property type="match status" value="1"/>
</dbReference>
<dbReference type="InterPro" id="IPR019734">
    <property type="entry name" value="TPR_rpt"/>
</dbReference>
<sequence length="480" mass="52545">MPTFRIEDIPAVYRQARQLQAAGRLTEACALYEDIVELRPQTAEAHYEIGRITHRTGDLGTALRALDLARKHRPGELAVLKERAEVLSDCGRIEAAIAAQRELQALAPGNPAPHVEIGLLEQRAGRRDRAEAAFAAAQRLRPGDGELYRLRMTAHRTRPGDPLIDEMRRLHASGTTSGPSRASLCFALARALEQSGAEPGEIWTYLDEGNALIRVRHPYDPAAREAEDAALIAATERLPSAQARLPEGFRPIFITGLPRAGTTLVEQMLASHPEVTGGGEMAVTGARIRQAISGALAPEAFAPALESAMRGKLAFTRHVTDKSLQAYRHIGALARLLPGAPLFVLHRDPRDQLFSIYRQVFRAGRHRYAYGLTDLAHAYACYRRMVAHWREAAPGSFVELDYEALVAAPEAGARQVVAAAGLAWDPAVMEFHKSTRDVRTLSAAQVREPVHDRSIGAWKPYATQLAPMLEALKAEGLLPD</sequence>
<evidence type="ECO:0000313" key="2">
    <source>
        <dbReference type="EMBL" id="SIO17398.1"/>
    </source>
</evidence>
<keyword evidence="3" id="KW-1185">Reference proteome</keyword>
<dbReference type="InterPro" id="IPR027417">
    <property type="entry name" value="P-loop_NTPase"/>
</dbReference>
<dbReference type="RefSeq" id="WP_074257174.1">
    <property type="nucleotide sequence ID" value="NZ_FSRL01000001.1"/>
</dbReference>
<dbReference type="PANTHER" id="PTHR12788">
    <property type="entry name" value="PROTEIN-TYROSINE SULFOTRANSFERASE 2"/>
    <property type="match status" value="1"/>
</dbReference>
<accession>A0A1N6HC51</accession>
<dbReference type="GO" id="GO:0008476">
    <property type="term" value="F:protein-tyrosine sulfotransferase activity"/>
    <property type="evidence" value="ECO:0007669"/>
    <property type="project" value="InterPro"/>
</dbReference>
<dbReference type="InterPro" id="IPR011990">
    <property type="entry name" value="TPR-like_helical_dom_sf"/>
</dbReference>
<dbReference type="Proteomes" id="UP000184932">
    <property type="component" value="Unassembled WGS sequence"/>
</dbReference>
<proteinExistence type="predicted"/>
<dbReference type="PANTHER" id="PTHR12788:SF10">
    <property type="entry name" value="PROTEIN-TYROSINE SULFOTRANSFERASE"/>
    <property type="match status" value="1"/>
</dbReference>
<dbReference type="InterPro" id="IPR026634">
    <property type="entry name" value="TPST-like"/>
</dbReference>
<dbReference type="EMBL" id="FSRL01000001">
    <property type="protein sequence ID" value="SIO17398.1"/>
    <property type="molecule type" value="Genomic_DNA"/>
</dbReference>
<dbReference type="Gene3D" id="3.40.50.300">
    <property type="entry name" value="P-loop containing nucleotide triphosphate hydrolases"/>
    <property type="match status" value="1"/>
</dbReference>
<gene>
    <name evidence="2" type="ORF">SAMN05444002_3256</name>
</gene>
<dbReference type="AlphaFoldDB" id="A0A1N6HC51"/>
<dbReference type="Gene3D" id="1.25.40.10">
    <property type="entry name" value="Tetratricopeptide repeat domain"/>
    <property type="match status" value="1"/>
</dbReference>
<dbReference type="Pfam" id="PF13469">
    <property type="entry name" value="Sulfotransfer_3"/>
    <property type="match status" value="1"/>
</dbReference>
<dbReference type="SMART" id="SM00028">
    <property type="entry name" value="TPR"/>
    <property type="match status" value="4"/>
</dbReference>
<reference evidence="3" key="1">
    <citation type="submission" date="2016-11" db="EMBL/GenBank/DDBJ databases">
        <authorList>
            <person name="Varghese N."/>
            <person name="Submissions S."/>
        </authorList>
    </citation>
    <scope>NUCLEOTIDE SEQUENCE [LARGE SCALE GENOMIC DNA]</scope>
    <source>
        <strain evidence="3">DSM 29440</strain>
    </source>
</reference>
<keyword evidence="1" id="KW-0808">Transferase</keyword>
<evidence type="ECO:0000256" key="1">
    <source>
        <dbReference type="ARBA" id="ARBA00022679"/>
    </source>
</evidence>
<organism evidence="2 3">
    <name type="scientific">Vannielia litorea</name>
    <dbReference type="NCBI Taxonomy" id="1217970"/>
    <lineage>
        <taxon>Bacteria</taxon>
        <taxon>Pseudomonadati</taxon>
        <taxon>Pseudomonadota</taxon>
        <taxon>Alphaproteobacteria</taxon>
        <taxon>Rhodobacterales</taxon>
        <taxon>Paracoccaceae</taxon>
        <taxon>Vannielia</taxon>
    </lineage>
</organism>
<protein>
    <submittedName>
        <fullName evidence="2">Flp pilus assembly protein TadD, contains TPR repeats</fullName>
    </submittedName>
</protein>
<dbReference type="SUPFAM" id="SSF48452">
    <property type="entry name" value="TPR-like"/>
    <property type="match status" value="1"/>
</dbReference>
<name>A0A1N6HC51_9RHOB</name>
<dbReference type="STRING" id="1217970.SAMN05444002_3256"/>
<dbReference type="OrthoDB" id="9800698at2"/>